<dbReference type="PROSITE" id="PS00198">
    <property type="entry name" value="4FE4S_FER_1"/>
    <property type="match status" value="1"/>
</dbReference>
<accession>A0A9X4JWP1</accession>
<evidence type="ECO:0000313" key="5">
    <source>
        <dbReference type="EMBL" id="MDF9409822.1"/>
    </source>
</evidence>
<organism evidence="5 6">
    <name type="scientific">Pelotomaculum isophthalicicum JI</name>
    <dbReference type="NCBI Taxonomy" id="947010"/>
    <lineage>
        <taxon>Bacteria</taxon>
        <taxon>Bacillati</taxon>
        <taxon>Bacillota</taxon>
        <taxon>Clostridia</taxon>
        <taxon>Eubacteriales</taxon>
        <taxon>Desulfotomaculaceae</taxon>
        <taxon>Pelotomaculum</taxon>
    </lineage>
</organism>
<dbReference type="SUPFAM" id="SSF54862">
    <property type="entry name" value="4Fe-4S ferredoxins"/>
    <property type="match status" value="1"/>
</dbReference>
<name>A0A9X4JWP1_9FIRM</name>
<comment type="caution">
    <text evidence="5">The sequence shown here is derived from an EMBL/GenBank/DDBJ whole genome shotgun (WGS) entry which is preliminary data.</text>
</comment>
<keyword evidence="3" id="KW-0411">Iron-sulfur</keyword>
<dbReference type="Gene3D" id="3.40.50.300">
    <property type="entry name" value="P-loop containing nucleotide triphosphate hydrolases"/>
    <property type="match status" value="2"/>
</dbReference>
<dbReference type="GO" id="GO:0046872">
    <property type="term" value="F:metal ion binding"/>
    <property type="evidence" value="ECO:0007669"/>
    <property type="project" value="UniProtKB-KW"/>
</dbReference>
<evidence type="ECO:0000256" key="2">
    <source>
        <dbReference type="ARBA" id="ARBA00023004"/>
    </source>
</evidence>
<keyword evidence="1" id="KW-0479">Metal-binding</keyword>
<dbReference type="SUPFAM" id="SSF52540">
    <property type="entry name" value="P-loop containing nucleoside triphosphate hydrolases"/>
    <property type="match status" value="1"/>
</dbReference>
<keyword evidence="5" id="KW-0547">Nucleotide-binding</keyword>
<proteinExistence type="predicted"/>
<dbReference type="AlphaFoldDB" id="A0A9X4JWP1"/>
<dbReference type="InterPro" id="IPR017900">
    <property type="entry name" value="4Fe4S_Fe_S_CS"/>
</dbReference>
<dbReference type="CDD" id="cd03110">
    <property type="entry name" value="SIMIBI_bact_arch"/>
    <property type="match status" value="1"/>
</dbReference>
<dbReference type="PROSITE" id="PS51379">
    <property type="entry name" value="4FE4S_FER_2"/>
    <property type="match status" value="2"/>
</dbReference>
<gene>
    <name evidence="5" type="ORF">L7E55_15950</name>
</gene>
<evidence type="ECO:0000259" key="4">
    <source>
        <dbReference type="PROSITE" id="PS51379"/>
    </source>
</evidence>
<feature type="domain" description="4Fe-4S ferredoxin-type" evidence="4">
    <location>
        <begin position="91"/>
        <end position="120"/>
    </location>
</feature>
<sequence>MKEIVVISGKGGTGKTSVAASLVVLAERSVVADCDVDAADLHLVLDPRVIKTEDFTGGKSARIVPGKCSSCGKCLEICWFNAVIKDERKKPAYIIDHIACEGCGVCSYFCPEKAIDFEPSVNGQWFVSDTRYGPMVHARLGIAEENSGKLVSLVRNQARMLAEKDNLPYIIVDGPPGIGCPVISSITGADAVLIVTEPTVSGAHDLERVAELARHFKIPTFLCINKYDLNYETAKNIEEKARVSGITVIGRIHYDRAVTEAQIKGFPVVAFPESAAAKDMRTTWESLVRELN</sequence>
<keyword evidence="6" id="KW-1185">Reference proteome</keyword>
<dbReference type="InterPro" id="IPR002586">
    <property type="entry name" value="CobQ/CobB/MinD/ParA_Nub-bd_dom"/>
</dbReference>
<dbReference type="PANTHER" id="PTHR43534">
    <property type="entry name" value="MIND SUPERFAMILY P-LOOP ATPASE CONTAINING AN INSERTED FERREDOXIN DOMAIN"/>
    <property type="match status" value="1"/>
</dbReference>
<dbReference type="PANTHER" id="PTHR43534:SF1">
    <property type="entry name" value="4FE-4S CLUSTER CONTAINING PARA FAMILY ATPASE PROTEIN"/>
    <property type="match status" value="1"/>
</dbReference>
<protein>
    <submittedName>
        <fullName evidence="5">ATP-binding protein</fullName>
    </submittedName>
</protein>
<evidence type="ECO:0000256" key="1">
    <source>
        <dbReference type="ARBA" id="ARBA00022723"/>
    </source>
</evidence>
<dbReference type="EMBL" id="JAKOAV010000044">
    <property type="protein sequence ID" value="MDF9409822.1"/>
    <property type="molecule type" value="Genomic_DNA"/>
</dbReference>
<dbReference type="Pfam" id="PF01656">
    <property type="entry name" value="CbiA"/>
    <property type="match status" value="1"/>
</dbReference>
<dbReference type="RefSeq" id="WP_277445339.1">
    <property type="nucleotide sequence ID" value="NZ_JAKOAV010000044.1"/>
</dbReference>
<evidence type="ECO:0000313" key="6">
    <source>
        <dbReference type="Proteomes" id="UP001154312"/>
    </source>
</evidence>
<reference evidence="5" key="1">
    <citation type="submission" date="2022-02" db="EMBL/GenBank/DDBJ databases">
        <authorList>
            <person name="Leng L."/>
        </authorList>
    </citation>
    <scope>NUCLEOTIDE SEQUENCE</scope>
    <source>
        <strain evidence="5">JI</strain>
    </source>
</reference>
<keyword evidence="5" id="KW-0067">ATP-binding</keyword>
<dbReference type="InterPro" id="IPR027417">
    <property type="entry name" value="P-loop_NTPase"/>
</dbReference>
<dbReference type="InterPro" id="IPR017896">
    <property type="entry name" value="4Fe4S_Fe-S-bd"/>
</dbReference>
<evidence type="ECO:0000256" key="3">
    <source>
        <dbReference type="ARBA" id="ARBA00023014"/>
    </source>
</evidence>
<dbReference type="Gene3D" id="3.30.70.20">
    <property type="match status" value="1"/>
</dbReference>
<dbReference type="GO" id="GO:0051536">
    <property type="term" value="F:iron-sulfur cluster binding"/>
    <property type="evidence" value="ECO:0007669"/>
    <property type="project" value="UniProtKB-KW"/>
</dbReference>
<dbReference type="Proteomes" id="UP001154312">
    <property type="component" value="Unassembled WGS sequence"/>
</dbReference>
<keyword evidence="2" id="KW-0408">Iron</keyword>
<feature type="domain" description="4Fe-4S ferredoxin-type" evidence="4">
    <location>
        <begin position="59"/>
        <end position="88"/>
    </location>
</feature>
<dbReference type="GO" id="GO:0005524">
    <property type="term" value="F:ATP binding"/>
    <property type="evidence" value="ECO:0007669"/>
    <property type="project" value="UniProtKB-KW"/>
</dbReference>